<proteinExistence type="predicted"/>
<accession>A0A1B7MJN7</accession>
<dbReference type="EMBL" id="KV448912">
    <property type="protein sequence ID" value="OAX32801.1"/>
    <property type="molecule type" value="Genomic_DNA"/>
</dbReference>
<evidence type="ECO:0000313" key="2">
    <source>
        <dbReference type="Proteomes" id="UP000092154"/>
    </source>
</evidence>
<dbReference type="Proteomes" id="UP000092154">
    <property type="component" value="Unassembled WGS sequence"/>
</dbReference>
<gene>
    <name evidence="1" type="ORF">K503DRAFT_786953</name>
</gene>
<protein>
    <submittedName>
        <fullName evidence="1">Uncharacterized protein</fullName>
    </submittedName>
</protein>
<dbReference type="InParanoid" id="A0A1B7MJN7"/>
<dbReference type="OrthoDB" id="3350812at2759"/>
<dbReference type="AlphaFoldDB" id="A0A1B7MJN7"/>
<keyword evidence="2" id="KW-1185">Reference proteome</keyword>
<name>A0A1B7MJN7_9AGAM</name>
<organism evidence="1 2">
    <name type="scientific">Rhizopogon vinicolor AM-OR11-026</name>
    <dbReference type="NCBI Taxonomy" id="1314800"/>
    <lineage>
        <taxon>Eukaryota</taxon>
        <taxon>Fungi</taxon>
        <taxon>Dikarya</taxon>
        <taxon>Basidiomycota</taxon>
        <taxon>Agaricomycotina</taxon>
        <taxon>Agaricomycetes</taxon>
        <taxon>Agaricomycetidae</taxon>
        <taxon>Boletales</taxon>
        <taxon>Suillineae</taxon>
        <taxon>Rhizopogonaceae</taxon>
        <taxon>Rhizopogon</taxon>
    </lineage>
</organism>
<reference evidence="1 2" key="1">
    <citation type="submission" date="2016-06" db="EMBL/GenBank/DDBJ databases">
        <title>Comparative genomics of the ectomycorrhizal sister species Rhizopogon vinicolor and Rhizopogon vesiculosus (Basidiomycota: Boletales) reveals a divergence of the mating type B locus.</title>
        <authorList>
            <consortium name="DOE Joint Genome Institute"/>
            <person name="Mujic A.B."/>
            <person name="Kuo A."/>
            <person name="Tritt A."/>
            <person name="Lipzen A."/>
            <person name="Chen C."/>
            <person name="Johnson J."/>
            <person name="Sharma A."/>
            <person name="Barry K."/>
            <person name="Grigoriev I.V."/>
            <person name="Spatafora J.W."/>
        </authorList>
    </citation>
    <scope>NUCLEOTIDE SEQUENCE [LARGE SCALE GENOMIC DNA]</scope>
    <source>
        <strain evidence="1 2">AM-OR11-026</strain>
    </source>
</reference>
<evidence type="ECO:0000313" key="1">
    <source>
        <dbReference type="EMBL" id="OAX32801.1"/>
    </source>
</evidence>
<sequence length="112" mass="12809">MSSILPAEYVGEHLIRDKLVFILVADQSFPLRSWPSYSLFLMRSTSNSEWQQTAYYDVASDLQIVLHVILATRMHRELWNAATDSKTDPLEMVSVVVFTSFLSDLSDLEAHD</sequence>